<evidence type="ECO:0000256" key="7">
    <source>
        <dbReference type="ARBA" id="ARBA00022519"/>
    </source>
</evidence>
<evidence type="ECO:0000256" key="6">
    <source>
        <dbReference type="ARBA" id="ARBA00022475"/>
    </source>
</evidence>
<dbReference type="EC" id="7.2.2.14" evidence="4"/>
<dbReference type="InterPro" id="IPR023214">
    <property type="entry name" value="HAD_sf"/>
</dbReference>
<keyword evidence="6" id="KW-1003">Cell membrane</keyword>
<reference evidence="21 22" key="1">
    <citation type="submission" date="2020-01" db="EMBL/GenBank/DDBJ databases">
        <title>Genome sequence of Desulfovibrio aerotolerans DSM 16695(T).</title>
        <authorList>
            <person name="Karnachuk O."/>
            <person name="Avakyan M."/>
            <person name="Mardanov A."/>
            <person name="Kadnikov V."/>
            <person name="Ravin N."/>
        </authorList>
    </citation>
    <scope>NUCLEOTIDE SEQUENCE [LARGE SCALE GENOMIC DNA]</scope>
    <source>
        <strain evidence="21 22">DSM 16695</strain>
    </source>
</reference>
<feature type="transmembrane region" description="Helical" evidence="19">
    <location>
        <begin position="315"/>
        <end position="332"/>
    </location>
</feature>
<keyword evidence="10" id="KW-0547">Nucleotide-binding</keyword>
<proteinExistence type="inferred from homology"/>
<dbReference type="Pfam" id="PF00122">
    <property type="entry name" value="E1-E2_ATPase"/>
    <property type="match status" value="1"/>
</dbReference>
<dbReference type="Pfam" id="PF00690">
    <property type="entry name" value="Cation_ATPase_N"/>
    <property type="match status" value="1"/>
</dbReference>
<evidence type="ECO:0000313" key="21">
    <source>
        <dbReference type="EMBL" id="MYL83040.1"/>
    </source>
</evidence>
<dbReference type="InterPro" id="IPR044492">
    <property type="entry name" value="P_typ_ATPase_HD_dom"/>
</dbReference>
<dbReference type="GO" id="GO:0005886">
    <property type="term" value="C:plasma membrane"/>
    <property type="evidence" value="ECO:0007669"/>
    <property type="project" value="UniProtKB-SubCell"/>
</dbReference>
<evidence type="ECO:0000256" key="19">
    <source>
        <dbReference type="SAM" id="Phobius"/>
    </source>
</evidence>
<dbReference type="PRINTS" id="PR01836">
    <property type="entry name" value="MGATPASE"/>
</dbReference>
<feature type="transmembrane region" description="Helical" evidence="19">
    <location>
        <begin position="794"/>
        <end position="818"/>
    </location>
</feature>
<dbReference type="InterPro" id="IPR055643">
    <property type="entry name" value="DUF7219"/>
</dbReference>
<dbReference type="NCBIfam" id="TIGR01494">
    <property type="entry name" value="ATPase_P-type"/>
    <property type="match status" value="3"/>
</dbReference>
<evidence type="ECO:0000256" key="17">
    <source>
        <dbReference type="ARBA" id="ARBA00047295"/>
    </source>
</evidence>
<comment type="caution">
    <text evidence="21">The sequence shown here is derived from an EMBL/GenBank/DDBJ whole genome shotgun (WGS) entry which is preliminary data.</text>
</comment>
<dbReference type="InterPro" id="IPR023298">
    <property type="entry name" value="ATPase_P-typ_TM_dom_sf"/>
</dbReference>
<keyword evidence="7" id="KW-0997">Cell inner membrane</keyword>
<evidence type="ECO:0000256" key="9">
    <source>
        <dbReference type="ARBA" id="ARBA00022692"/>
    </source>
</evidence>
<dbReference type="InterPro" id="IPR006068">
    <property type="entry name" value="ATPase_P-typ_cation-transptr_C"/>
</dbReference>
<keyword evidence="13" id="KW-1278">Translocase</keyword>
<dbReference type="Proteomes" id="UP000482487">
    <property type="component" value="Unassembled WGS sequence"/>
</dbReference>
<keyword evidence="11" id="KW-0067">ATP-binding</keyword>
<comment type="function">
    <text evidence="1">Mediates magnesium influx to the cytosol.</text>
</comment>
<evidence type="ECO:0000256" key="2">
    <source>
        <dbReference type="ARBA" id="ARBA00004429"/>
    </source>
</evidence>
<dbReference type="NCBIfam" id="TIGR01524">
    <property type="entry name" value="ATPase-IIIB_Mg"/>
    <property type="match status" value="1"/>
</dbReference>
<gene>
    <name evidence="21" type="primary">mgtA</name>
    <name evidence="21" type="ORF">GTA51_07805</name>
</gene>
<evidence type="ECO:0000256" key="12">
    <source>
        <dbReference type="ARBA" id="ARBA00022842"/>
    </source>
</evidence>
<dbReference type="PROSITE" id="PS00154">
    <property type="entry name" value="ATPASE_E1_E2"/>
    <property type="match status" value="1"/>
</dbReference>
<dbReference type="RefSeq" id="WP_160960071.1">
    <property type="nucleotide sequence ID" value="NZ_WVUD01000010.1"/>
</dbReference>
<evidence type="ECO:0000256" key="18">
    <source>
        <dbReference type="SAM" id="MobiDB-lite"/>
    </source>
</evidence>
<evidence type="ECO:0000313" key="22">
    <source>
        <dbReference type="Proteomes" id="UP000482487"/>
    </source>
</evidence>
<feature type="region of interest" description="Disordered" evidence="18">
    <location>
        <begin position="1"/>
        <end position="20"/>
    </location>
</feature>
<evidence type="ECO:0000259" key="20">
    <source>
        <dbReference type="SMART" id="SM00831"/>
    </source>
</evidence>
<feature type="transmembrane region" description="Helical" evidence="19">
    <location>
        <begin position="857"/>
        <end position="877"/>
    </location>
</feature>
<dbReference type="Gene3D" id="3.40.1110.10">
    <property type="entry name" value="Calcium-transporting ATPase, cytoplasmic domain N"/>
    <property type="match status" value="1"/>
</dbReference>
<dbReference type="Gene3D" id="1.20.1110.10">
    <property type="entry name" value="Calcium-transporting ATPase, transmembrane domain"/>
    <property type="match status" value="1"/>
</dbReference>
<evidence type="ECO:0000256" key="3">
    <source>
        <dbReference type="ARBA" id="ARBA00008746"/>
    </source>
</evidence>
<evidence type="ECO:0000256" key="16">
    <source>
        <dbReference type="ARBA" id="ARBA00029806"/>
    </source>
</evidence>
<dbReference type="SUPFAM" id="SSF81665">
    <property type="entry name" value="Calcium ATPase, transmembrane domain M"/>
    <property type="match status" value="1"/>
</dbReference>
<dbReference type="NCBIfam" id="NF011702">
    <property type="entry name" value="PRK15122.1"/>
    <property type="match status" value="1"/>
</dbReference>
<evidence type="ECO:0000256" key="11">
    <source>
        <dbReference type="ARBA" id="ARBA00022840"/>
    </source>
</evidence>
<dbReference type="SUPFAM" id="SSF81653">
    <property type="entry name" value="Calcium ATPase, transduction domain A"/>
    <property type="match status" value="1"/>
</dbReference>
<dbReference type="SMART" id="SM00831">
    <property type="entry name" value="Cation_ATPase_N"/>
    <property type="match status" value="1"/>
</dbReference>
<name>A0A7C9IU15_9BACT</name>
<dbReference type="CDD" id="cd02077">
    <property type="entry name" value="P-type_ATPase_Mg"/>
    <property type="match status" value="1"/>
</dbReference>
<dbReference type="PANTHER" id="PTHR42861">
    <property type="entry name" value="CALCIUM-TRANSPORTING ATPASE"/>
    <property type="match status" value="1"/>
</dbReference>
<feature type="transmembrane region" description="Helical" evidence="19">
    <location>
        <begin position="892"/>
        <end position="911"/>
    </location>
</feature>
<sequence>MTDPTPHAASPGEHPAFSQGQDALRLGPEEAFVKNLEHFAQKAHVFAALAAKDKVSPYEAFQHLEALWGAVAQSGANLVEPAPAAKPAMAGLSTEEARERLRQYGPNQAGTSKRITLASRIIDAVKNPLVLLLFVLGGISYATDDVRSALVIIGMAVLGVTLKVIQEAKADTAAEQLKKMVHTTATVLRDGEQREIPMAEVVPGDVVLLAAGDMVPADVQLVRAKDLHVNQAMLTGEALPVEKIARAPGEPTPESETGLGDPAMCFMGTNIISGSAAALVMATGIKTYFGGIAAKLSEKRAPTDFDKGIKNFTMLMLRFMAVMTPLVFVINGTTTGDWMGAFMFALAVAVGLTPEMLPMVATVCLSKGALAMAKHKVIVKRLDAIQNFGAIDILCTDKTGTLTQDRIILEKYLDVTGEEDHSVLEYAYINSKLQTGLRNALDVAVINSGDDAGSTIDPSHYELLDEIPFDFMRRRLSVIVRDKRSGKAILICKGAAEEVFSKSCDCLHDGVVSPLDAVHRETMQAVVHDLNEDGFRVVALAFKEVDGARHDFAVADESGLTLMGYLAFLDPPKDTAAAALATMLAHGIQPKILTGDNAVITAKICREVGFDAGHHIITGEMAAAMTETELSEAVETCHVFAKLDPMQKEAIVKALRARGHVVGFMGDGINDAPALRAADVGISVDSAVDVAKESADIILLEKSLAVLEHGVCEGRKIFFNITKYIRMGASSNFGNMFSVLGASAFLPYLPMLPIQILVNNLMYDFSQTAIPTDNVDEDIVKSPRRWRIDDIRRYILYLGPVSSIFDYVTFFILLHVFGAWDNAALFQTGWFIESLLSQTIIVHVIRTDKIPFLQSRSSLTLGLTTLLICALGVWLPFSPLAESFGLVVPPVGYWGLIALVIFCYMCLAQIVKSWVVRRIAATSTACPTRA</sequence>
<keyword evidence="14 19" id="KW-1133">Transmembrane helix</keyword>
<dbReference type="InterPro" id="IPR004014">
    <property type="entry name" value="ATPase_P-typ_cation-transptr_N"/>
</dbReference>
<dbReference type="Gene3D" id="2.70.150.10">
    <property type="entry name" value="Calcium-transporting ATPase, cytoplasmic transduction domain A"/>
    <property type="match status" value="1"/>
</dbReference>
<dbReference type="InterPro" id="IPR059000">
    <property type="entry name" value="ATPase_P-type_domA"/>
</dbReference>
<dbReference type="InterPro" id="IPR001757">
    <property type="entry name" value="P_typ_ATPase"/>
</dbReference>
<dbReference type="InterPro" id="IPR006415">
    <property type="entry name" value="P-type_ATPase_IIIB"/>
</dbReference>
<dbReference type="InterPro" id="IPR036412">
    <property type="entry name" value="HAD-like_sf"/>
</dbReference>
<dbReference type="SUPFAM" id="SSF56784">
    <property type="entry name" value="HAD-like"/>
    <property type="match status" value="1"/>
</dbReference>
<keyword evidence="8" id="KW-0597">Phosphoprotein</keyword>
<dbReference type="Pfam" id="PF00689">
    <property type="entry name" value="Cation_ATPase_C"/>
    <property type="match status" value="1"/>
</dbReference>
<comment type="catalytic activity">
    <reaction evidence="17">
        <text>Mg(2+)(out) + ATP + H2O = Mg(2+)(in) + ADP + phosphate + H(+)</text>
        <dbReference type="Rhea" id="RHEA:10260"/>
        <dbReference type="ChEBI" id="CHEBI:15377"/>
        <dbReference type="ChEBI" id="CHEBI:15378"/>
        <dbReference type="ChEBI" id="CHEBI:18420"/>
        <dbReference type="ChEBI" id="CHEBI:30616"/>
        <dbReference type="ChEBI" id="CHEBI:43474"/>
        <dbReference type="ChEBI" id="CHEBI:456216"/>
        <dbReference type="EC" id="7.2.2.14"/>
    </reaction>
</comment>
<evidence type="ECO:0000256" key="13">
    <source>
        <dbReference type="ARBA" id="ARBA00022967"/>
    </source>
</evidence>
<keyword evidence="15 19" id="KW-0472">Membrane</keyword>
<comment type="subcellular location">
    <subcellularLocation>
        <location evidence="2">Cell inner membrane</location>
        <topology evidence="2">Multi-pass membrane protein</topology>
    </subcellularLocation>
</comment>
<evidence type="ECO:0000256" key="15">
    <source>
        <dbReference type="ARBA" id="ARBA00023136"/>
    </source>
</evidence>
<dbReference type="Pfam" id="PF13246">
    <property type="entry name" value="Cation_ATPase"/>
    <property type="match status" value="1"/>
</dbReference>
<evidence type="ECO:0000256" key="5">
    <source>
        <dbReference type="ARBA" id="ARBA00013555"/>
    </source>
</evidence>
<dbReference type="OrthoDB" id="9763278at2"/>
<feature type="domain" description="Cation-transporting P-type ATPase N-terminal" evidence="20">
    <location>
        <begin position="82"/>
        <end position="145"/>
    </location>
</feature>
<organism evidence="21 22">
    <name type="scientific">Solidesulfovibrio aerotolerans</name>
    <dbReference type="NCBI Taxonomy" id="295255"/>
    <lineage>
        <taxon>Bacteria</taxon>
        <taxon>Pseudomonadati</taxon>
        <taxon>Thermodesulfobacteriota</taxon>
        <taxon>Desulfovibrionia</taxon>
        <taxon>Desulfovibrionales</taxon>
        <taxon>Desulfovibrionaceae</taxon>
        <taxon>Solidesulfovibrio</taxon>
    </lineage>
</organism>
<dbReference type="InterPro" id="IPR018303">
    <property type="entry name" value="ATPase_P-typ_P_site"/>
</dbReference>
<dbReference type="SFLD" id="SFLDG00002">
    <property type="entry name" value="C1.7:_P-type_atpase_like"/>
    <property type="match status" value="1"/>
</dbReference>
<evidence type="ECO:0000256" key="14">
    <source>
        <dbReference type="ARBA" id="ARBA00022989"/>
    </source>
</evidence>
<dbReference type="SFLD" id="SFLDF00027">
    <property type="entry name" value="p-type_atpase"/>
    <property type="match status" value="1"/>
</dbReference>
<dbReference type="Pfam" id="PF23856">
    <property type="entry name" value="DUF7219"/>
    <property type="match status" value="1"/>
</dbReference>
<dbReference type="InterPro" id="IPR023299">
    <property type="entry name" value="ATPase_P-typ_cyto_dom_N"/>
</dbReference>
<accession>A0A7C9IU15</accession>
<evidence type="ECO:0000256" key="4">
    <source>
        <dbReference type="ARBA" id="ARBA00012786"/>
    </source>
</evidence>
<protein>
    <recommendedName>
        <fullName evidence="5">Magnesium-transporting ATPase, P-type 1</fullName>
        <ecNumber evidence="4">7.2.2.14</ecNumber>
    </recommendedName>
    <alternativeName>
        <fullName evidence="16">Mg(2+) transport ATPase, P-type 1</fullName>
    </alternativeName>
</protein>
<dbReference type="Gene3D" id="3.40.50.1000">
    <property type="entry name" value="HAD superfamily/HAD-like"/>
    <property type="match status" value="1"/>
</dbReference>
<comment type="similarity">
    <text evidence="3">Belongs to the cation transport ATPase (P-type) (TC 3.A.3) family. Type IIIB subfamily.</text>
</comment>
<keyword evidence="9 19" id="KW-0812">Transmembrane</keyword>
<dbReference type="InterPro" id="IPR008250">
    <property type="entry name" value="ATPase_P-typ_transduc_dom_A_sf"/>
</dbReference>
<keyword evidence="22" id="KW-1185">Reference proteome</keyword>
<dbReference type="GO" id="GO:0005524">
    <property type="term" value="F:ATP binding"/>
    <property type="evidence" value="ECO:0007669"/>
    <property type="project" value="UniProtKB-KW"/>
</dbReference>
<dbReference type="GO" id="GO:0016887">
    <property type="term" value="F:ATP hydrolysis activity"/>
    <property type="evidence" value="ECO:0007669"/>
    <property type="project" value="InterPro"/>
</dbReference>
<evidence type="ECO:0000256" key="1">
    <source>
        <dbReference type="ARBA" id="ARBA00003954"/>
    </source>
</evidence>
<dbReference type="EMBL" id="WVUD01000010">
    <property type="protein sequence ID" value="MYL83040.1"/>
    <property type="molecule type" value="Genomic_DNA"/>
</dbReference>
<keyword evidence="12" id="KW-0460">Magnesium</keyword>
<evidence type="ECO:0000256" key="10">
    <source>
        <dbReference type="ARBA" id="ARBA00022741"/>
    </source>
</evidence>
<feature type="transmembrane region" description="Helical" evidence="19">
    <location>
        <begin position="824"/>
        <end position="845"/>
    </location>
</feature>
<evidence type="ECO:0000256" key="8">
    <source>
        <dbReference type="ARBA" id="ARBA00022553"/>
    </source>
</evidence>
<dbReference type="AlphaFoldDB" id="A0A7C9IU15"/>
<dbReference type="GO" id="GO:0015444">
    <property type="term" value="F:P-type magnesium transporter activity"/>
    <property type="evidence" value="ECO:0007669"/>
    <property type="project" value="UniProtKB-EC"/>
</dbReference>
<dbReference type="SFLD" id="SFLDS00003">
    <property type="entry name" value="Haloacid_Dehalogenase"/>
    <property type="match status" value="1"/>
</dbReference>